<dbReference type="AlphaFoldDB" id="A0AA38TGR9"/>
<dbReference type="PROSITE" id="PS50994">
    <property type="entry name" value="INTEGRASE"/>
    <property type="match status" value="1"/>
</dbReference>
<dbReference type="SUPFAM" id="SSF53098">
    <property type="entry name" value="Ribonuclease H-like"/>
    <property type="match status" value="1"/>
</dbReference>
<protein>
    <recommendedName>
        <fullName evidence="2">Integrase catalytic domain-containing protein</fullName>
    </recommendedName>
</protein>
<dbReference type="InterPro" id="IPR012337">
    <property type="entry name" value="RNaseH-like_sf"/>
</dbReference>
<dbReference type="PANTHER" id="PTHR42648">
    <property type="entry name" value="TRANSPOSASE, PUTATIVE-RELATED"/>
    <property type="match status" value="1"/>
</dbReference>
<evidence type="ECO:0000313" key="4">
    <source>
        <dbReference type="Proteomes" id="UP001172457"/>
    </source>
</evidence>
<dbReference type="InterPro" id="IPR036397">
    <property type="entry name" value="RNaseH_sf"/>
</dbReference>
<dbReference type="InterPro" id="IPR039537">
    <property type="entry name" value="Retrotran_Ty1/copia-like"/>
</dbReference>
<name>A0AA38TGR9_9ASTR</name>
<dbReference type="Proteomes" id="UP001172457">
    <property type="component" value="Chromosome 3"/>
</dbReference>
<accession>A0AA38TGR9</accession>
<dbReference type="PANTHER" id="PTHR42648:SF22">
    <property type="entry name" value="REVERSE TRANSCRIPTASE TY1_COPIA-TYPE DOMAIN-CONTAINING PROTEIN"/>
    <property type="match status" value="1"/>
</dbReference>
<evidence type="ECO:0000256" key="1">
    <source>
        <dbReference type="SAM" id="MobiDB-lite"/>
    </source>
</evidence>
<dbReference type="InterPro" id="IPR001584">
    <property type="entry name" value="Integrase_cat-core"/>
</dbReference>
<feature type="compositionally biased region" description="Basic and acidic residues" evidence="1">
    <location>
        <begin position="12"/>
        <end position="29"/>
    </location>
</feature>
<comment type="caution">
    <text evidence="3">The sequence shown here is derived from an EMBL/GenBank/DDBJ whole genome shotgun (WGS) entry which is preliminary data.</text>
</comment>
<gene>
    <name evidence="3" type="ORF">OSB04_011327</name>
</gene>
<evidence type="ECO:0000313" key="3">
    <source>
        <dbReference type="EMBL" id="KAJ9556713.1"/>
    </source>
</evidence>
<organism evidence="3 4">
    <name type="scientific">Centaurea solstitialis</name>
    <name type="common">yellow star-thistle</name>
    <dbReference type="NCBI Taxonomy" id="347529"/>
    <lineage>
        <taxon>Eukaryota</taxon>
        <taxon>Viridiplantae</taxon>
        <taxon>Streptophyta</taxon>
        <taxon>Embryophyta</taxon>
        <taxon>Tracheophyta</taxon>
        <taxon>Spermatophyta</taxon>
        <taxon>Magnoliopsida</taxon>
        <taxon>eudicotyledons</taxon>
        <taxon>Gunneridae</taxon>
        <taxon>Pentapetalae</taxon>
        <taxon>asterids</taxon>
        <taxon>campanulids</taxon>
        <taxon>Asterales</taxon>
        <taxon>Asteraceae</taxon>
        <taxon>Carduoideae</taxon>
        <taxon>Cardueae</taxon>
        <taxon>Centaureinae</taxon>
        <taxon>Centaurea</taxon>
    </lineage>
</organism>
<keyword evidence="4" id="KW-1185">Reference proteome</keyword>
<feature type="domain" description="Integrase catalytic" evidence="2">
    <location>
        <begin position="215"/>
        <end position="329"/>
    </location>
</feature>
<dbReference type="GO" id="GO:0003676">
    <property type="term" value="F:nucleic acid binding"/>
    <property type="evidence" value="ECO:0007669"/>
    <property type="project" value="InterPro"/>
</dbReference>
<evidence type="ECO:0000259" key="2">
    <source>
        <dbReference type="PROSITE" id="PS50994"/>
    </source>
</evidence>
<reference evidence="3" key="1">
    <citation type="submission" date="2023-03" db="EMBL/GenBank/DDBJ databases">
        <title>Chromosome-scale reference genome and RAD-based genetic map of yellow starthistle (Centaurea solstitialis) reveal putative structural variation and QTLs associated with invader traits.</title>
        <authorList>
            <person name="Reatini B."/>
            <person name="Cang F.A."/>
            <person name="Jiang Q."/>
            <person name="Mckibben M.T.W."/>
            <person name="Barker M.S."/>
            <person name="Rieseberg L.H."/>
            <person name="Dlugosch K.M."/>
        </authorList>
    </citation>
    <scope>NUCLEOTIDE SEQUENCE</scope>
    <source>
        <strain evidence="3">CAN-66</strain>
        <tissue evidence="3">Leaf</tissue>
    </source>
</reference>
<dbReference type="Gene3D" id="3.30.420.10">
    <property type="entry name" value="Ribonuclease H-like superfamily/Ribonuclease H"/>
    <property type="match status" value="1"/>
</dbReference>
<dbReference type="Pfam" id="PF13976">
    <property type="entry name" value="gag_pre-integrs"/>
    <property type="match status" value="1"/>
</dbReference>
<dbReference type="InterPro" id="IPR025724">
    <property type="entry name" value="GAG-pre-integrase_dom"/>
</dbReference>
<dbReference type="EMBL" id="JARYMX010000003">
    <property type="protein sequence ID" value="KAJ9556713.1"/>
    <property type="molecule type" value="Genomic_DNA"/>
</dbReference>
<proteinExistence type="predicted"/>
<feature type="non-terminal residue" evidence="3">
    <location>
        <position position="1"/>
    </location>
</feature>
<dbReference type="Pfam" id="PF00665">
    <property type="entry name" value="rve"/>
    <property type="match status" value="1"/>
</dbReference>
<feature type="region of interest" description="Disordered" evidence="1">
    <location>
        <begin position="1"/>
        <end position="29"/>
    </location>
</feature>
<dbReference type="GO" id="GO:0015074">
    <property type="term" value="P:DNA integration"/>
    <property type="evidence" value="ECO:0007669"/>
    <property type="project" value="InterPro"/>
</dbReference>
<sequence length="329" mass="37444">MVAENVKIGAGRTERQTYESGPRKNDQHKAQNRDGLWCTYCKKARHTKENCWKIHGKPPSQEWGQKGTSIRDKGQAHVVIDPNQESKQETTNLNHEEVEKLRSFFITMERSLGSPFPTTGKGIGGTIGLAKEKDGLYCLEMPAETKISHSLVSESTLSNKEKILLHHCRLGHPSFRVVKVLFSSLFSKLDVENLHCEVCELAKHKRIPFPVSNKRSTFPFYLIHTDIWGPSNVSNISGARWFVTFIDDCTRVTWVFLLKHKSDVSSVLPNFILMIKNQFGVNIKRLRSDNARDYFNQTLTSYCQKEGIIHESSCVKTPQQNGVVERKNG</sequence>